<evidence type="ECO:0000313" key="2">
    <source>
        <dbReference type="Proteomes" id="UP000828941"/>
    </source>
</evidence>
<accession>A0ACB9PBF1</accession>
<reference evidence="1 2" key="1">
    <citation type="journal article" date="2022" name="DNA Res.">
        <title>Chromosomal-level genome assembly of the orchid tree Bauhinia variegata (Leguminosae; Cercidoideae) supports the allotetraploid origin hypothesis of Bauhinia.</title>
        <authorList>
            <person name="Zhong Y."/>
            <person name="Chen Y."/>
            <person name="Zheng D."/>
            <person name="Pang J."/>
            <person name="Liu Y."/>
            <person name="Luo S."/>
            <person name="Meng S."/>
            <person name="Qian L."/>
            <person name="Wei D."/>
            <person name="Dai S."/>
            <person name="Zhou R."/>
        </authorList>
    </citation>
    <scope>NUCLEOTIDE SEQUENCE [LARGE SCALE GENOMIC DNA]</scope>
    <source>
        <strain evidence="1">BV-YZ2020</strain>
    </source>
</reference>
<gene>
    <name evidence="1" type="ORF">L6164_012904</name>
</gene>
<sequence>MPMLDSLGNSQKILHDMIADETRFWYEVEWMTKVKVAMVALTYDGFISSSPQKGLWIILDKNYCGK</sequence>
<evidence type="ECO:0000313" key="1">
    <source>
        <dbReference type="EMBL" id="KAI4345810.1"/>
    </source>
</evidence>
<organism evidence="1 2">
    <name type="scientific">Bauhinia variegata</name>
    <name type="common">Purple orchid tree</name>
    <name type="synonym">Phanera variegata</name>
    <dbReference type="NCBI Taxonomy" id="167791"/>
    <lineage>
        <taxon>Eukaryota</taxon>
        <taxon>Viridiplantae</taxon>
        <taxon>Streptophyta</taxon>
        <taxon>Embryophyta</taxon>
        <taxon>Tracheophyta</taxon>
        <taxon>Spermatophyta</taxon>
        <taxon>Magnoliopsida</taxon>
        <taxon>eudicotyledons</taxon>
        <taxon>Gunneridae</taxon>
        <taxon>Pentapetalae</taxon>
        <taxon>rosids</taxon>
        <taxon>fabids</taxon>
        <taxon>Fabales</taxon>
        <taxon>Fabaceae</taxon>
        <taxon>Cercidoideae</taxon>
        <taxon>Cercideae</taxon>
        <taxon>Bauhiniinae</taxon>
        <taxon>Bauhinia</taxon>
    </lineage>
</organism>
<protein>
    <submittedName>
        <fullName evidence="1">Uncharacterized protein</fullName>
    </submittedName>
</protein>
<dbReference type="Proteomes" id="UP000828941">
    <property type="component" value="Chromosome 5"/>
</dbReference>
<proteinExistence type="predicted"/>
<name>A0ACB9PBF1_BAUVA</name>
<keyword evidence="2" id="KW-1185">Reference proteome</keyword>
<comment type="caution">
    <text evidence="1">The sequence shown here is derived from an EMBL/GenBank/DDBJ whole genome shotgun (WGS) entry which is preliminary data.</text>
</comment>
<dbReference type="EMBL" id="CM039430">
    <property type="protein sequence ID" value="KAI4345810.1"/>
    <property type="molecule type" value="Genomic_DNA"/>
</dbReference>